<comment type="caution">
    <text evidence="2">The sequence shown here is derived from an EMBL/GenBank/DDBJ whole genome shotgun (WGS) entry which is preliminary data.</text>
</comment>
<dbReference type="RefSeq" id="WP_195897625.1">
    <property type="nucleotide sequence ID" value="NZ_JADOGI010000072.1"/>
</dbReference>
<dbReference type="PANTHER" id="PTHR43245">
    <property type="entry name" value="BIFUNCTIONAL POLYMYXIN RESISTANCE PROTEIN ARNA"/>
    <property type="match status" value="1"/>
</dbReference>
<dbReference type="Pfam" id="PF01370">
    <property type="entry name" value="Epimerase"/>
    <property type="match status" value="1"/>
</dbReference>
<dbReference type="EMBL" id="JADOGI010000072">
    <property type="protein sequence ID" value="MBF8188675.1"/>
    <property type="molecule type" value="Genomic_DNA"/>
</dbReference>
<dbReference type="Gene3D" id="3.40.50.720">
    <property type="entry name" value="NAD(P)-binding Rossmann-like Domain"/>
    <property type="match status" value="1"/>
</dbReference>
<sequence length="319" mass="34789">MRVVVIGASGHIGTYLVPRLVDAGHDVVAVSRGKREPYSPHGAWQRVTTITADREAEEADGTFGRRIADLEADVVIDLICFTESGARLLATALTGRVRQFLHCGTIWVHGPSTRVPTTEDRLRRPIGEYGRQKAAIEAYLLDRARRDGFPATVIHPGHITGPGWRPVNPAGNLDTAVFQALADGAEVTLPNLGMETVQHVHADDVARLFMDAIAGPTAAAGESFHSVATTALTLRGYAEAVAGWFGREARLAYLPWEEWRSTVSEENARVTYDHIAHSPHCAMEKAERLLGHRPRYTSLEAVAEAVDWLVRAGTIVRNG</sequence>
<proteinExistence type="predicted"/>
<protein>
    <submittedName>
        <fullName evidence="2">NAD(P)-dependent oxidoreductase</fullName>
    </submittedName>
</protein>
<reference evidence="2" key="1">
    <citation type="submission" date="2020-11" db="EMBL/GenBank/DDBJ databases">
        <title>Whole-genome analyses of Nonomuraea sp. K274.</title>
        <authorList>
            <person name="Veyisoglu A."/>
        </authorList>
    </citation>
    <scope>NUCLEOTIDE SEQUENCE</scope>
    <source>
        <strain evidence="2">K274</strain>
    </source>
</reference>
<dbReference type="InterPro" id="IPR050177">
    <property type="entry name" value="Lipid_A_modif_metabolic_enz"/>
</dbReference>
<dbReference type="Proteomes" id="UP000605361">
    <property type="component" value="Unassembled WGS sequence"/>
</dbReference>
<accession>A0A931EZT4</accession>
<dbReference type="AlphaFoldDB" id="A0A931EZT4"/>
<organism evidence="2 3">
    <name type="scientific">Nonomuraea cypriaca</name>
    <dbReference type="NCBI Taxonomy" id="1187855"/>
    <lineage>
        <taxon>Bacteria</taxon>
        <taxon>Bacillati</taxon>
        <taxon>Actinomycetota</taxon>
        <taxon>Actinomycetes</taxon>
        <taxon>Streptosporangiales</taxon>
        <taxon>Streptosporangiaceae</taxon>
        <taxon>Nonomuraea</taxon>
    </lineage>
</organism>
<evidence type="ECO:0000313" key="2">
    <source>
        <dbReference type="EMBL" id="MBF8188675.1"/>
    </source>
</evidence>
<dbReference type="InterPro" id="IPR036291">
    <property type="entry name" value="NAD(P)-bd_dom_sf"/>
</dbReference>
<gene>
    <name evidence="2" type="ORF">ITP53_23680</name>
</gene>
<dbReference type="InterPro" id="IPR001509">
    <property type="entry name" value="Epimerase_deHydtase"/>
</dbReference>
<evidence type="ECO:0000259" key="1">
    <source>
        <dbReference type="Pfam" id="PF01370"/>
    </source>
</evidence>
<keyword evidence="3" id="KW-1185">Reference proteome</keyword>
<name>A0A931EZT4_9ACTN</name>
<dbReference type="SUPFAM" id="SSF51735">
    <property type="entry name" value="NAD(P)-binding Rossmann-fold domains"/>
    <property type="match status" value="1"/>
</dbReference>
<evidence type="ECO:0000313" key="3">
    <source>
        <dbReference type="Proteomes" id="UP000605361"/>
    </source>
</evidence>
<feature type="domain" description="NAD-dependent epimerase/dehydratase" evidence="1">
    <location>
        <begin position="3"/>
        <end position="218"/>
    </location>
</feature>